<name>A0A4P8MW62_9CAUD</name>
<accession>A0A4P8MW62</accession>
<evidence type="ECO:0000313" key="1">
    <source>
        <dbReference type="EMBL" id="QCQ58103.1"/>
    </source>
</evidence>
<gene>
    <name evidence="1" type="ORF">Barba1S_gp116</name>
</gene>
<dbReference type="EMBL" id="MK719702">
    <property type="protein sequence ID" value="QCQ58103.1"/>
    <property type="molecule type" value="Genomic_DNA"/>
</dbReference>
<reference evidence="1 2" key="1">
    <citation type="submission" date="2019-03" db="EMBL/GenBank/DDBJ databases">
        <title>Genomic and seasonal variations among aquatic phages infecting the Baltic Sea Gammaproteobacteria Rheinheimera sp. bal341.</title>
        <authorList>
            <person name="Nilsson E."/>
            <person name="Li K."/>
            <person name="Fridlund J."/>
            <person name="Sulcius S."/>
            <person name="Bunse C."/>
            <person name="Karlsson C.M.G."/>
            <person name="Lindh M."/>
            <person name="Lundin D."/>
            <person name="Pinhassi J."/>
            <person name="Holmfeldt K."/>
        </authorList>
    </citation>
    <scope>NUCLEOTIDE SEQUENCE [LARGE SCALE GENOMIC DNA]</scope>
</reference>
<dbReference type="Proteomes" id="UP000300052">
    <property type="component" value="Genome"/>
</dbReference>
<sequence>MMAGLTEYGFTRKTLQEILTSMKQNLRSKLGEDWNIETGSPEDQFLSVFAEEADQCWQGVEGIYASQTLDGSEGIYLDDVLSQQGVYRKGKTASSGKAIVFSSYNTVSLGSLIPSGSTVSANNNLTYLVQENTTIDSYMSAYIISTNQLSVGIEYTFSIYNTKSPTSTTFTWTPTSETNKDTMLQKLVEYVNETVLDKPTLAYYNPATRTAYLGFNQSTGLPQPFNRGELYVTTTPRVGSLGHTVFLKTDTLGFNPLSPAGLINLSPVYVGYESIINGDDFNSGSDVQTDAEYRLAAINIKESSVAGTNDSIVAGLLRLEGVVDVRVYENPTENFIYDVSGKTITTPYTYNVAVLGGDDSDVAQVILDKSPLNTRRYGTYSANAIDTKGNSIPVNFTRVGYFDVQIEVSYKTKDNSALTEQEKVAISSNINQAIGELIIGDSVPRSLMEAVTFQSVAFSRLSKVSVRLKDLTLTSPAYTTEDLQADYDEKPRVLLDKIEFKRI</sequence>
<proteinExistence type="predicted"/>
<organism evidence="1 2">
    <name type="scientific">Rheinheimera phage vB_RspM_Barba1S</name>
    <dbReference type="NCBI Taxonomy" id="2565660"/>
    <lineage>
        <taxon>Viruses</taxon>
        <taxon>Duplodnaviria</taxon>
        <taxon>Heunggongvirae</taxon>
        <taxon>Uroviricota</taxon>
        <taxon>Caudoviricetes</taxon>
        <taxon>Barbavirus</taxon>
        <taxon>Barbavirus barba18A</taxon>
    </lineage>
</organism>
<evidence type="ECO:0000313" key="2">
    <source>
        <dbReference type="Proteomes" id="UP000300052"/>
    </source>
</evidence>
<protein>
    <submittedName>
        <fullName evidence="1">Baseplate</fullName>
    </submittedName>
</protein>